<organism evidence="2 3">
    <name type="scientific">Pyrus ussuriensis x Pyrus communis</name>
    <dbReference type="NCBI Taxonomy" id="2448454"/>
    <lineage>
        <taxon>Eukaryota</taxon>
        <taxon>Viridiplantae</taxon>
        <taxon>Streptophyta</taxon>
        <taxon>Embryophyta</taxon>
        <taxon>Tracheophyta</taxon>
        <taxon>Spermatophyta</taxon>
        <taxon>Magnoliopsida</taxon>
        <taxon>eudicotyledons</taxon>
        <taxon>Gunneridae</taxon>
        <taxon>Pentapetalae</taxon>
        <taxon>rosids</taxon>
        <taxon>fabids</taxon>
        <taxon>Rosales</taxon>
        <taxon>Rosaceae</taxon>
        <taxon>Amygdaloideae</taxon>
        <taxon>Maleae</taxon>
        <taxon>Pyrus</taxon>
    </lineage>
</organism>
<evidence type="ECO:0000313" key="2">
    <source>
        <dbReference type="EMBL" id="KAB2636448.1"/>
    </source>
</evidence>
<sequence length="139" mass="15973">MGVRFGERKEREEQGDGLEFANGGRDLQGLHFCGFIGSDYRRYLSLDDNSYKQVANLFKETKDLLISNASAIGKGTANEKTEFIVICGLTVKMYFRPFLRSGRITPPNWTSTYANFRAYRKAMFSIWGTKNQICYLRLQ</sequence>
<feature type="compositionally biased region" description="Basic and acidic residues" evidence="1">
    <location>
        <begin position="1"/>
        <end position="14"/>
    </location>
</feature>
<keyword evidence="3" id="KW-1185">Reference proteome</keyword>
<dbReference type="Proteomes" id="UP000327157">
    <property type="component" value="Chromosome 5"/>
</dbReference>
<proteinExistence type="predicted"/>
<dbReference type="EMBL" id="SMOL01000004">
    <property type="protein sequence ID" value="KAB2636448.1"/>
    <property type="molecule type" value="Genomic_DNA"/>
</dbReference>
<accession>A0A5N5I9H6</accession>
<reference evidence="2 3" key="3">
    <citation type="submission" date="2019-11" db="EMBL/GenBank/DDBJ databases">
        <title>A de novo genome assembly of a pear dwarfing rootstock.</title>
        <authorList>
            <person name="Wang F."/>
            <person name="Wang J."/>
            <person name="Li S."/>
            <person name="Zhang Y."/>
            <person name="Fang M."/>
            <person name="Ma L."/>
            <person name="Zhao Y."/>
            <person name="Jiang S."/>
        </authorList>
    </citation>
    <scope>NUCLEOTIDE SEQUENCE [LARGE SCALE GENOMIC DNA]</scope>
    <source>
        <strain evidence="2">S2</strain>
        <tissue evidence="2">Leaf</tissue>
    </source>
</reference>
<evidence type="ECO:0000313" key="3">
    <source>
        <dbReference type="Proteomes" id="UP000327157"/>
    </source>
</evidence>
<name>A0A5N5I9H6_9ROSA</name>
<protein>
    <submittedName>
        <fullName evidence="2">Retinoblastoma-related protein-like</fullName>
    </submittedName>
</protein>
<comment type="caution">
    <text evidence="2">The sequence shown here is derived from an EMBL/GenBank/DDBJ whole genome shotgun (WGS) entry which is preliminary data.</text>
</comment>
<gene>
    <name evidence="2" type="ORF">D8674_026982</name>
</gene>
<reference evidence="2 3" key="1">
    <citation type="submission" date="2019-09" db="EMBL/GenBank/DDBJ databases">
        <authorList>
            <person name="Ou C."/>
        </authorList>
    </citation>
    <scope>NUCLEOTIDE SEQUENCE [LARGE SCALE GENOMIC DNA]</scope>
    <source>
        <strain evidence="2">S2</strain>
        <tissue evidence="2">Leaf</tissue>
    </source>
</reference>
<evidence type="ECO:0000256" key="1">
    <source>
        <dbReference type="SAM" id="MobiDB-lite"/>
    </source>
</evidence>
<feature type="region of interest" description="Disordered" evidence="1">
    <location>
        <begin position="1"/>
        <end position="20"/>
    </location>
</feature>
<reference evidence="3" key="2">
    <citation type="submission" date="2019-10" db="EMBL/GenBank/DDBJ databases">
        <title>A de novo genome assembly of a pear dwarfing rootstock.</title>
        <authorList>
            <person name="Wang F."/>
            <person name="Wang J."/>
            <person name="Li S."/>
            <person name="Zhang Y."/>
            <person name="Fang M."/>
            <person name="Ma L."/>
            <person name="Zhao Y."/>
            <person name="Jiang S."/>
        </authorList>
    </citation>
    <scope>NUCLEOTIDE SEQUENCE [LARGE SCALE GENOMIC DNA]</scope>
</reference>
<dbReference type="AlphaFoldDB" id="A0A5N5I9H6"/>